<dbReference type="Pfam" id="PF00106">
    <property type="entry name" value="adh_short"/>
    <property type="match status" value="1"/>
</dbReference>
<dbReference type="PANTHER" id="PTHR44196:SF1">
    <property type="entry name" value="DEHYDROGENASE_REDUCTASE SDR FAMILY MEMBER 7B"/>
    <property type="match status" value="1"/>
</dbReference>
<accession>A0ABV8SSD0</accession>
<comment type="caution">
    <text evidence="4">The sequence shown here is derived from an EMBL/GenBank/DDBJ whole genome shotgun (WGS) entry which is preliminary data.</text>
</comment>
<dbReference type="SUPFAM" id="SSF51735">
    <property type="entry name" value="NAD(P)-binding Rossmann-fold domains"/>
    <property type="match status" value="1"/>
</dbReference>
<keyword evidence="2" id="KW-0560">Oxidoreductase</keyword>
<dbReference type="PANTHER" id="PTHR44196">
    <property type="entry name" value="DEHYDROGENASE/REDUCTASE SDR FAMILY MEMBER 7B"/>
    <property type="match status" value="1"/>
</dbReference>
<protein>
    <submittedName>
        <fullName evidence="4">SDR family NAD(P)-dependent oxidoreductase</fullName>
    </submittedName>
</protein>
<proteinExistence type="inferred from homology"/>
<dbReference type="RefSeq" id="WP_380596922.1">
    <property type="nucleotide sequence ID" value="NZ_JBHSDU010000003.1"/>
</dbReference>
<dbReference type="CDD" id="cd05233">
    <property type="entry name" value="SDR_c"/>
    <property type="match status" value="1"/>
</dbReference>
<dbReference type="PRINTS" id="PR00081">
    <property type="entry name" value="GDHRDH"/>
</dbReference>
<gene>
    <name evidence="4" type="ORF">ACFPN2_12415</name>
</gene>
<dbReference type="Gene3D" id="3.40.50.720">
    <property type="entry name" value="NAD(P)-binding Rossmann-like Domain"/>
    <property type="match status" value="1"/>
</dbReference>
<keyword evidence="5" id="KW-1185">Reference proteome</keyword>
<evidence type="ECO:0000256" key="3">
    <source>
        <dbReference type="RuleBase" id="RU000363"/>
    </source>
</evidence>
<name>A0ABV8SSD0_9GAMM</name>
<reference evidence="5" key="1">
    <citation type="journal article" date="2019" name="Int. J. Syst. Evol. Microbiol.">
        <title>The Global Catalogue of Microorganisms (GCM) 10K type strain sequencing project: providing services to taxonomists for standard genome sequencing and annotation.</title>
        <authorList>
            <consortium name="The Broad Institute Genomics Platform"/>
            <consortium name="The Broad Institute Genome Sequencing Center for Infectious Disease"/>
            <person name="Wu L."/>
            <person name="Ma J."/>
        </authorList>
    </citation>
    <scope>NUCLEOTIDE SEQUENCE [LARGE SCALE GENOMIC DNA]</scope>
    <source>
        <strain evidence="5">CGMCC 1.10759</strain>
    </source>
</reference>
<evidence type="ECO:0000256" key="2">
    <source>
        <dbReference type="ARBA" id="ARBA00023002"/>
    </source>
</evidence>
<evidence type="ECO:0000313" key="4">
    <source>
        <dbReference type="EMBL" id="MFC4309887.1"/>
    </source>
</evidence>
<comment type="similarity">
    <text evidence="1 3">Belongs to the short-chain dehydrogenases/reductases (SDR) family.</text>
</comment>
<dbReference type="Proteomes" id="UP001595904">
    <property type="component" value="Unassembled WGS sequence"/>
</dbReference>
<sequence length="278" mass="30411">MSERFTRLNARFPHKRVFITGAGSGLGLELAKQLAGDGWTLGLFDRNLERLTSVEAAFAEAGVKVVAYPGDVTQPDELTVAVNSFAATHDGLDVMINNAGVAGAGSMMEVSLEDWRWIIDINLMGVVHGSRAAIPHLQRNGRGLLINVASAAAFASAPGMISYNATKAAVVSISETLVNELRPIGTQVSVAMPTFFRSSLLETLRGPEHSRVLANEAMQRSEYPVEQAARDLLTESADGRTYIVLPKSARMMWRLKRWMPLRFLDQVRSLTQRRSSVE</sequence>
<organism evidence="4 5">
    <name type="scientific">Steroidobacter flavus</name>
    <dbReference type="NCBI Taxonomy" id="1842136"/>
    <lineage>
        <taxon>Bacteria</taxon>
        <taxon>Pseudomonadati</taxon>
        <taxon>Pseudomonadota</taxon>
        <taxon>Gammaproteobacteria</taxon>
        <taxon>Steroidobacterales</taxon>
        <taxon>Steroidobacteraceae</taxon>
        <taxon>Steroidobacter</taxon>
    </lineage>
</organism>
<dbReference type="InterPro" id="IPR036291">
    <property type="entry name" value="NAD(P)-bd_dom_sf"/>
</dbReference>
<dbReference type="EMBL" id="JBHSDU010000003">
    <property type="protein sequence ID" value="MFC4309887.1"/>
    <property type="molecule type" value="Genomic_DNA"/>
</dbReference>
<evidence type="ECO:0000256" key="1">
    <source>
        <dbReference type="ARBA" id="ARBA00006484"/>
    </source>
</evidence>
<dbReference type="PRINTS" id="PR00080">
    <property type="entry name" value="SDRFAMILY"/>
</dbReference>
<dbReference type="InterPro" id="IPR002347">
    <property type="entry name" value="SDR_fam"/>
</dbReference>
<evidence type="ECO:0000313" key="5">
    <source>
        <dbReference type="Proteomes" id="UP001595904"/>
    </source>
</evidence>